<proteinExistence type="predicted"/>
<comment type="caution">
    <text evidence="1">The sequence shown here is derived from an EMBL/GenBank/DDBJ whole genome shotgun (WGS) entry which is preliminary data.</text>
</comment>
<name>A0ABQ3ED54_9HYPH</name>
<dbReference type="RefSeq" id="WP_189437011.1">
    <property type="nucleotide sequence ID" value="NZ_BMXE01000004.1"/>
</dbReference>
<reference evidence="2" key="1">
    <citation type="journal article" date="2019" name="Int. J. Syst. Evol. Microbiol.">
        <title>The Global Catalogue of Microorganisms (GCM) 10K type strain sequencing project: providing services to taxonomists for standard genome sequencing and annotation.</title>
        <authorList>
            <consortium name="The Broad Institute Genomics Platform"/>
            <consortium name="The Broad Institute Genome Sequencing Center for Infectious Disease"/>
            <person name="Wu L."/>
            <person name="Ma J."/>
        </authorList>
    </citation>
    <scope>NUCLEOTIDE SEQUENCE [LARGE SCALE GENOMIC DNA]</scope>
    <source>
        <strain evidence="2">KCTC 12861</strain>
    </source>
</reference>
<sequence length="102" mass="11715">MTTIENKVWRYSTANYPHIYQLEENGKRANGGYIICRLHGTEKVGNGHLIAAAPEMLRMLKQVEQSCDIIERSHPEMTWLRKVRSVIQQADRTTIAEFKGSV</sequence>
<evidence type="ECO:0000313" key="1">
    <source>
        <dbReference type="EMBL" id="GHB33979.1"/>
    </source>
</evidence>
<gene>
    <name evidence="1" type="ORF">GCM10007094_23680</name>
</gene>
<keyword evidence="2" id="KW-1185">Reference proteome</keyword>
<evidence type="ECO:0000313" key="2">
    <source>
        <dbReference type="Proteomes" id="UP000637980"/>
    </source>
</evidence>
<protein>
    <submittedName>
        <fullName evidence="1">Uncharacterized protein</fullName>
    </submittedName>
</protein>
<dbReference type="Proteomes" id="UP000637980">
    <property type="component" value="Unassembled WGS sequence"/>
</dbReference>
<dbReference type="EMBL" id="BMXE01000004">
    <property type="protein sequence ID" value="GHB33979.1"/>
    <property type="molecule type" value="Genomic_DNA"/>
</dbReference>
<accession>A0ABQ3ED54</accession>
<organism evidence="1 2">
    <name type="scientific">Pseudovibrio japonicus</name>
    <dbReference type="NCBI Taxonomy" id="366534"/>
    <lineage>
        <taxon>Bacteria</taxon>
        <taxon>Pseudomonadati</taxon>
        <taxon>Pseudomonadota</taxon>
        <taxon>Alphaproteobacteria</taxon>
        <taxon>Hyphomicrobiales</taxon>
        <taxon>Stappiaceae</taxon>
        <taxon>Pseudovibrio</taxon>
    </lineage>
</organism>